<feature type="non-terminal residue" evidence="1">
    <location>
        <position position="1"/>
    </location>
</feature>
<sequence length="140" mass="15645">CPSTGTSRPLDPSTAKINIDFHSRSKVAVAPRAPIVGSPLRVNGAARPLRVYAKDFRMPGQPRIAGPPRTAGPPRMAQMQLPVRKVVQVAQKRRVAELDHTYKMNPLRRTQMLIKNRRTRKVIGVPLRNTGYKVPELVRP</sequence>
<protein>
    <submittedName>
        <fullName evidence="1">Uncharacterized protein</fullName>
    </submittedName>
</protein>
<evidence type="ECO:0000313" key="1">
    <source>
        <dbReference type="EMBL" id="GMR38096.1"/>
    </source>
</evidence>
<comment type="caution">
    <text evidence="1">The sequence shown here is derived from an EMBL/GenBank/DDBJ whole genome shotgun (WGS) entry which is preliminary data.</text>
</comment>
<name>A0AAN4ZFC7_9BILA</name>
<reference evidence="2" key="1">
    <citation type="submission" date="2022-10" db="EMBL/GenBank/DDBJ databases">
        <title>Genome assembly of Pristionchus species.</title>
        <authorList>
            <person name="Yoshida K."/>
            <person name="Sommer R.J."/>
        </authorList>
    </citation>
    <scope>NUCLEOTIDE SEQUENCE [LARGE SCALE GENOMIC DNA]</scope>
    <source>
        <strain evidence="2">RS5460</strain>
    </source>
</reference>
<keyword evidence="2" id="KW-1185">Reference proteome</keyword>
<dbReference type="EMBL" id="BTRK01000002">
    <property type="protein sequence ID" value="GMR38096.1"/>
    <property type="molecule type" value="Genomic_DNA"/>
</dbReference>
<dbReference type="Proteomes" id="UP001328107">
    <property type="component" value="Unassembled WGS sequence"/>
</dbReference>
<proteinExistence type="predicted"/>
<gene>
    <name evidence="1" type="ORF">PMAYCL1PPCAC_08291</name>
</gene>
<organism evidence="1 2">
    <name type="scientific">Pristionchus mayeri</name>
    <dbReference type="NCBI Taxonomy" id="1317129"/>
    <lineage>
        <taxon>Eukaryota</taxon>
        <taxon>Metazoa</taxon>
        <taxon>Ecdysozoa</taxon>
        <taxon>Nematoda</taxon>
        <taxon>Chromadorea</taxon>
        <taxon>Rhabditida</taxon>
        <taxon>Rhabditina</taxon>
        <taxon>Diplogasteromorpha</taxon>
        <taxon>Diplogasteroidea</taxon>
        <taxon>Neodiplogasteridae</taxon>
        <taxon>Pristionchus</taxon>
    </lineage>
</organism>
<dbReference type="AlphaFoldDB" id="A0AAN4ZFC7"/>
<feature type="non-terminal residue" evidence="1">
    <location>
        <position position="140"/>
    </location>
</feature>
<evidence type="ECO:0000313" key="2">
    <source>
        <dbReference type="Proteomes" id="UP001328107"/>
    </source>
</evidence>
<accession>A0AAN4ZFC7</accession>